<keyword evidence="6" id="KW-1185">Reference proteome</keyword>
<evidence type="ECO:0000313" key="6">
    <source>
        <dbReference type="Proteomes" id="UP000663829"/>
    </source>
</evidence>
<sequence>MGTEAVLLNVFHSVPSANGCLDLLLSFYIFEAQQMATVSLNEINTVDDLKKYLNDNEQKLIVIQFSLRYPERRDFVENSIRQWITEYSNRVLFVKCNVQHKENRFKTEYNIQNVPTYILFQNNKEVARLTNTNEDELKKAINQQLPQQN</sequence>
<dbReference type="EMBL" id="CAJNOK010009592">
    <property type="protein sequence ID" value="CAF1093709.1"/>
    <property type="molecule type" value="Genomic_DNA"/>
</dbReference>
<proteinExistence type="predicted"/>
<evidence type="ECO:0000313" key="4">
    <source>
        <dbReference type="EMBL" id="CAF3855224.1"/>
    </source>
</evidence>
<dbReference type="EMBL" id="CAJOBC010008011">
    <property type="protein sequence ID" value="CAF3949922.1"/>
    <property type="molecule type" value="Genomic_DNA"/>
</dbReference>
<dbReference type="InterPro" id="IPR036249">
    <property type="entry name" value="Thioredoxin-like_sf"/>
</dbReference>
<feature type="domain" description="Thioredoxin" evidence="1">
    <location>
        <begin position="47"/>
        <end position="142"/>
    </location>
</feature>
<evidence type="ECO:0000313" key="3">
    <source>
        <dbReference type="EMBL" id="CAF1185660.1"/>
    </source>
</evidence>
<dbReference type="Proteomes" id="UP000681722">
    <property type="component" value="Unassembled WGS sequence"/>
</dbReference>
<dbReference type="Proteomes" id="UP000677228">
    <property type="component" value="Unassembled WGS sequence"/>
</dbReference>
<name>A0A814VAX4_9BILA</name>
<dbReference type="PANTHER" id="PTHR10438">
    <property type="entry name" value="THIOREDOXIN"/>
    <property type="match status" value="1"/>
</dbReference>
<evidence type="ECO:0000259" key="1">
    <source>
        <dbReference type="Pfam" id="PF00085"/>
    </source>
</evidence>
<dbReference type="Proteomes" id="UP000663829">
    <property type="component" value="Unassembled WGS sequence"/>
</dbReference>
<evidence type="ECO:0000313" key="5">
    <source>
        <dbReference type="EMBL" id="CAF3949922.1"/>
    </source>
</evidence>
<dbReference type="Pfam" id="PF00085">
    <property type="entry name" value="Thioredoxin"/>
    <property type="match status" value="1"/>
</dbReference>
<dbReference type="AlphaFoldDB" id="A0A814VAX4"/>
<gene>
    <name evidence="3" type="ORF">GPM918_LOCUS22932</name>
    <name evidence="2" type="ORF">OVA965_LOCUS18943</name>
    <name evidence="5" type="ORF">SRO942_LOCUS22931</name>
    <name evidence="4" type="ORF">TMI583_LOCUS18956</name>
</gene>
<dbReference type="PANTHER" id="PTHR10438:SF468">
    <property type="entry name" value="THIOREDOXIN-1-RELATED"/>
    <property type="match status" value="1"/>
</dbReference>
<accession>A0A814VAX4</accession>
<dbReference type="InterPro" id="IPR013766">
    <property type="entry name" value="Thioredoxin_domain"/>
</dbReference>
<comment type="caution">
    <text evidence="3">The sequence shown here is derived from an EMBL/GenBank/DDBJ whole genome shotgun (WGS) entry which is preliminary data.</text>
</comment>
<reference evidence="3" key="1">
    <citation type="submission" date="2021-02" db="EMBL/GenBank/DDBJ databases">
        <authorList>
            <person name="Nowell W R."/>
        </authorList>
    </citation>
    <scope>NUCLEOTIDE SEQUENCE</scope>
</reference>
<dbReference type="EMBL" id="CAJOBA010009610">
    <property type="protein sequence ID" value="CAF3855224.1"/>
    <property type="molecule type" value="Genomic_DNA"/>
</dbReference>
<dbReference type="Gene3D" id="3.40.30.10">
    <property type="entry name" value="Glutaredoxin"/>
    <property type="match status" value="1"/>
</dbReference>
<organism evidence="3 6">
    <name type="scientific">Didymodactylos carnosus</name>
    <dbReference type="NCBI Taxonomy" id="1234261"/>
    <lineage>
        <taxon>Eukaryota</taxon>
        <taxon>Metazoa</taxon>
        <taxon>Spiralia</taxon>
        <taxon>Gnathifera</taxon>
        <taxon>Rotifera</taxon>
        <taxon>Eurotatoria</taxon>
        <taxon>Bdelloidea</taxon>
        <taxon>Philodinida</taxon>
        <taxon>Philodinidae</taxon>
        <taxon>Didymodactylos</taxon>
    </lineage>
</organism>
<protein>
    <recommendedName>
        <fullName evidence="1">Thioredoxin domain-containing protein</fullName>
    </recommendedName>
</protein>
<dbReference type="SUPFAM" id="SSF52833">
    <property type="entry name" value="Thioredoxin-like"/>
    <property type="match status" value="1"/>
</dbReference>
<dbReference type="Proteomes" id="UP000682733">
    <property type="component" value="Unassembled WGS sequence"/>
</dbReference>
<dbReference type="EMBL" id="CAJNOQ010008010">
    <property type="protein sequence ID" value="CAF1185660.1"/>
    <property type="molecule type" value="Genomic_DNA"/>
</dbReference>
<evidence type="ECO:0000313" key="2">
    <source>
        <dbReference type="EMBL" id="CAF1093709.1"/>
    </source>
</evidence>
<dbReference type="InterPro" id="IPR050620">
    <property type="entry name" value="Thioredoxin_H-type-like"/>
</dbReference>